<evidence type="ECO:0000256" key="1">
    <source>
        <dbReference type="SAM" id="MobiDB-lite"/>
    </source>
</evidence>
<feature type="compositionally biased region" description="Basic and acidic residues" evidence="1">
    <location>
        <begin position="304"/>
        <end position="314"/>
    </location>
</feature>
<feature type="compositionally biased region" description="Basic residues" evidence="1">
    <location>
        <begin position="212"/>
        <end position="233"/>
    </location>
</feature>
<feature type="compositionally biased region" description="Basic and acidic residues" evidence="1">
    <location>
        <begin position="234"/>
        <end position="265"/>
    </location>
</feature>
<proteinExistence type="predicted"/>
<comment type="caution">
    <text evidence="2">The sequence shown here is derived from an EMBL/GenBank/DDBJ whole genome shotgun (WGS) entry which is preliminary data.</text>
</comment>
<feature type="compositionally biased region" description="Basic and acidic residues" evidence="1">
    <location>
        <begin position="142"/>
        <end position="157"/>
    </location>
</feature>
<dbReference type="PANTHER" id="PTHR40132">
    <property type="entry name" value="PRE-MRNA-SPLICING FACTOR 38B"/>
    <property type="match status" value="1"/>
</dbReference>
<feature type="compositionally biased region" description="Basic and acidic residues" evidence="1">
    <location>
        <begin position="375"/>
        <end position="386"/>
    </location>
</feature>
<feature type="region of interest" description="Disordered" evidence="1">
    <location>
        <begin position="92"/>
        <end position="327"/>
    </location>
</feature>
<evidence type="ECO:0008006" key="4">
    <source>
        <dbReference type="Google" id="ProtNLM"/>
    </source>
</evidence>
<organism evidence="2 3">
    <name type="scientific">Diaporthe eres</name>
    <name type="common">Phomopsis oblonga</name>
    <dbReference type="NCBI Taxonomy" id="83184"/>
    <lineage>
        <taxon>Eukaryota</taxon>
        <taxon>Fungi</taxon>
        <taxon>Dikarya</taxon>
        <taxon>Ascomycota</taxon>
        <taxon>Pezizomycotina</taxon>
        <taxon>Sordariomycetes</taxon>
        <taxon>Sordariomycetidae</taxon>
        <taxon>Diaporthales</taxon>
        <taxon>Diaporthaceae</taxon>
        <taxon>Diaporthe</taxon>
        <taxon>Diaporthe eres species complex</taxon>
    </lineage>
</organism>
<gene>
    <name evidence="2" type="ORF">SLS63_000348</name>
</gene>
<feature type="compositionally biased region" description="Acidic residues" evidence="1">
    <location>
        <begin position="266"/>
        <end position="276"/>
    </location>
</feature>
<name>A0ABR1PQI3_DIAER</name>
<feature type="compositionally biased region" description="Basic and acidic residues" evidence="1">
    <location>
        <begin position="167"/>
        <end position="192"/>
    </location>
</feature>
<reference evidence="2 3" key="1">
    <citation type="submission" date="2024-02" db="EMBL/GenBank/DDBJ databases">
        <title>De novo assembly and annotation of 12 fungi associated with fruit tree decline syndrome in Ontario, Canada.</title>
        <authorList>
            <person name="Sulman M."/>
            <person name="Ellouze W."/>
            <person name="Ilyukhin E."/>
        </authorList>
    </citation>
    <scope>NUCLEOTIDE SEQUENCE [LARGE SCALE GENOMIC DNA]</scope>
    <source>
        <strain evidence="2 3">M169</strain>
    </source>
</reference>
<dbReference type="EMBL" id="JAKNSF020000001">
    <property type="protein sequence ID" value="KAK7742781.1"/>
    <property type="molecule type" value="Genomic_DNA"/>
</dbReference>
<dbReference type="Proteomes" id="UP001430848">
    <property type="component" value="Unassembled WGS sequence"/>
</dbReference>
<keyword evidence="3" id="KW-1185">Reference proteome</keyword>
<feature type="compositionally biased region" description="Acidic residues" evidence="1">
    <location>
        <begin position="315"/>
        <end position="327"/>
    </location>
</feature>
<evidence type="ECO:0000313" key="3">
    <source>
        <dbReference type="Proteomes" id="UP001430848"/>
    </source>
</evidence>
<feature type="compositionally biased region" description="Basic and acidic residues" evidence="1">
    <location>
        <begin position="92"/>
        <end position="101"/>
    </location>
</feature>
<evidence type="ECO:0000313" key="2">
    <source>
        <dbReference type="EMBL" id="KAK7742781.1"/>
    </source>
</evidence>
<sequence length="393" mass="45082">MILHFAFFDMGNDELLTDDHVAELLAKEAKDCSLKYSTMGMEAYTSSPSSSRPANKAKPNTRFLRNIIKGTEHHNKTLTAKELADSQARLKELADTEEEKRRRYKPSANEIRGRQLGNIAALLQGQPAQKRKRTPATEEEITDLRKARAAEDARRLADTAAARRRARDKDGKRRRSLERYNARRGHDDDGKDRSRRANTSSGDEDRAADDRKRRHRSRSPKSSSRKHRQRSPLRGKEKERSTHGTPNRSDDTTERVDKSPRRAKNEDEDADSDPLEELIGPAPPPKMPRGRGALRGVSGMDSRFSSDYDPKSDVQMEDEDGRDDWDDALEALRDRARYRQQGADRLREAGFNEDEIKKWEKGDEKSIDDVQWTKAGEKREWDRGKDDDQEDDD</sequence>
<dbReference type="PANTHER" id="PTHR40132:SF1">
    <property type="entry name" value="PRE-MRNA-SPLICING FACTOR 38B"/>
    <property type="match status" value="1"/>
</dbReference>
<accession>A0ABR1PQI3</accession>
<feature type="compositionally biased region" description="Basic and acidic residues" evidence="1">
    <location>
        <begin position="348"/>
        <end position="368"/>
    </location>
</feature>
<protein>
    <recommendedName>
        <fullName evidence="4">Pre-mRNA-splicing factor 38B</fullName>
    </recommendedName>
</protein>
<feature type="region of interest" description="Disordered" evidence="1">
    <location>
        <begin position="348"/>
        <end position="393"/>
    </location>
</feature>